<keyword evidence="6 8" id="KW-0472">Membrane</keyword>
<dbReference type="Pfam" id="PF02397">
    <property type="entry name" value="Bac_transf"/>
    <property type="match status" value="1"/>
</dbReference>
<feature type="transmembrane region" description="Helical" evidence="8">
    <location>
        <begin position="66"/>
        <end position="87"/>
    </location>
</feature>
<accession>A0A498QB50</accession>
<evidence type="ECO:0000313" key="10">
    <source>
        <dbReference type="EMBL" id="VBA42054.1"/>
    </source>
</evidence>
<dbReference type="AlphaFoldDB" id="A0A498QB50"/>
<evidence type="ECO:0000256" key="4">
    <source>
        <dbReference type="ARBA" id="ARBA00022692"/>
    </source>
</evidence>
<feature type="region of interest" description="Disordered" evidence="7">
    <location>
        <begin position="1"/>
        <end position="52"/>
    </location>
</feature>
<evidence type="ECO:0000256" key="3">
    <source>
        <dbReference type="ARBA" id="ARBA00022679"/>
    </source>
</evidence>
<name>A0A498QB50_9MYCO</name>
<protein>
    <submittedName>
        <fullName evidence="10">Putative sugar transferase EpsL</fullName>
        <ecNumber evidence="10">2.-.-.-</ecNumber>
    </submittedName>
</protein>
<feature type="transmembrane region" description="Helical" evidence="8">
    <location>
        <begin position="140"/>
        <end position="157"/>
    </location>
</feature>
<feature type="transmembrane region" description="Helical" evidence="8">
    <location>
        <begin position="163"/>
        <end position="182"/>
    </location>
</feature>
<evidence type="ECO:0000256" key="5">
    <source>
        <dbReference type="ARBA" id="ARBA00022989"/>
    </source>
</evidence>
<evidence type="ECO:0000256" key="2">
    <source>
        <dbReference type="ARBA" id="ARBA00006464"/>
    </source>
</evidence>
<keyword evidence="3 10" id="KW-0808">Transferase</keyword>
<sequence>MPISSAPSAMPRGPKPRPYSGKRADVTSLLHRRTDVSPATTGAASGAARTPDPTTLRRWQHRYSHYLRISDSVIVVAAVMLAQYVRFGDSPNKSGYPGPVMTLFSVLFAALWLTSLAIFNTRSPHVIGVGIDEYRRISSASFWTFGIIAMVTLLAKIELARGYLAVALPVGTLGLLTSRNSWRRYICRKRAHGEYQTASLAIGDRQGLSRLVQELDRNPRDGYVVVGVCIPGYGPPRAETLMVEGRNVPILGDESYAVTAVDECGAGTVVVTQTEHFGMHAIRDLIWQLETKDVDLVVSPGMMDIAEARLTVRPVAGFPLLHVEKPLYTGAQRFQKRTFDFCFALAALLVTSPILIAAAIAIRLTSKGPVFYRSERIGINGEPFMMLKLRTMEVDADRHLDLLLSMNQGAGGILFKMRQDPRVTPVGRILRRYSIDELPQFINVIKQDMSVVGPRPPLSREVDNYNVDVKRRLLVKPGVTGIWQVSGRSELSWEESVRLDLSYVDNWSMAGDLMIIAKTGKAVLTGHGAY</sequence>
<feature type="transmembrane region" description="Helical" evidence="8">
    <location>
        <begin position="341"/>
        <end position="364"/>
    </location>
</feature>
<dbReference type="Pfam" id="PF13727">
    <property type="entry name" value="CoA_binding_3"/>
    <property type="match status" value="1"/>
</dbReference>
<evidence type="ECO:0000256" key="1">
    <source>
        <dbReference type="ARBA" id="ARBA00004141"/>
    </source>
</evidence>
<gene>
    <name evidence="10" type="primary">epsL</name>
    <name evidence="10" type="ORF">LAUMK136_04371</name>
</gene>
<comment type="similarity">
    <text evidence="2">Belongs to the bacterial sugar transferase family.</text>
</comment>
<dbReference type="InterPro" id="IPR003362">
    <property type="entry name" value="Bact_transf"/>
</dbReference>
<feature type="domain" description="Bacterial sugar transferase" evidence="9">
    <location>
        <begin position="336"/>
        <end position="524"/>
    </location>
</feature>
<dbReference type="NCBIfam" id="TIGR03025">
    <property type="entry name" value="EPS_sugtrans"/>
    <property type="match status" value="1"/>
</dbReference>
<dbReference type="Proteomes" id="UP000273307">
    <property type="component" value="Unassembled WGS sequence"/>
</dbReference>
<dbReference type="GO" id="GO:0016780">
    <property type="term" value="F:phosphotransferase activity, for other substituted phosphate groups"/>
    <property type="evidence" value="ECO:0007669"/>
    <property type="project" value="TreeGrafter"/>
</dbReference>
<evidence type="ECO:0000259" key="9">
    <source>
        <dbReference type="Pfam" id="PF02397"/>
    </source>
</evidence>
<evidence type="ECO:0000256" key="6">
    <source>
        <dbReference type="ARBA" id="ARBA00023136"/>
    </source>
</evidence>
<organism evidence="10 11">
    <name type="scientific">Mycobacterium attenuatum</name>
    <dbReference type="NCBI Taxonomy" id="2341086"/>
    <lineage>
        <taxon>Bacteria</taxon>
        <taxon>Bacillati</taxon>
        <taxon>Actinomycetota</taxon>
        <taxon>Actinomycetes</taxon>
        <taxon>Mycobacteriales</taxon>
        <taxon>Mycobacteriaceae</taxon>
        <taxon>Mycobacterium</taxon>
    </lineage>
</organism>
<keyword evidence="11" id="KW-1185">Reference proteome</keyword>
<proteinExistence type="inferred from homology"/>
<feature type="compositionally biased region" description="Low complexity" evidence="7">
    <location>
        <begin position="37"/>
        <end position="51"/>
    </location>
</feature>
<dbReference type="PANTHER" id="PTHR30576">
    <property type="entry name" value="COLANIC BIOSYNTHESIS UDP-GLUCOSE LIPID CARRIER TRANSFERASE"/>
    <property type="match status" value="1"/>
</dbReference>
<keyword evidence="4 8" id="KW-0812">Transmembrane</keyword>
<dbReference type="EMBL" id="UPHP01000119">
    <property type="protein sequence ID" value="VBA42054.1"/>
    <property type="molecule type" value="Genomic_DNA"/>
</dbReference>
<dbReference type="PANTHER" id="PTHR30576:SF10">
    <property type="entry name" value="SLL5057 PROTEIN"/>
    <property type="match status" value="1"/>
</dbReference>
<reference evidence="10 11" key="1">
    <citation type="submission" date="2018-09" db="EMBL/GenBank/DDBJ databases">
        <authorList>
            <person name="Tagini F."/>
        </authorList>
    </citation>
    <scope>NUCLEOTIDE SEQUENCE [LARGE SCALE GENOMIC DNA]</scope>
    <source>
        <strain evidence="10 11">MK136</strain>
    </source>
</reference>
<evidence type="ECO:0000256" key="7">
    <source>
        <dbReference type="SAM" id="MobiDB-lite"/>
    </source>
</evidence>
<dbReference type="EC" id="2.-.-.-" evidence="10"/>
<evidence type="ECO:0000256" key="8">
    <source>
        <dbReference type="SAM" id="Phobius"/>
    </source>
</evidence>
<comment type="subcellular location">
    <subcellularLocation>
        <location evidence="1">Membrane</location>
        <topology evidence="1">Multi-pass membrane protein</topology>
    </subcellularLocation>
</comment>
<dbReference type="InterPro" id="IPR017475">
    <property type="entry name" value="EPS_sugar_tfrase"/>
</dbReference>
<keyword evidence="5 8" id="KW-1133">Transmembrane helix</keyword>
<feature type="transmembrane region" description="Helical" evidence="8">
    <location>
        <begin position="99"/>
        <end position="119"/>
    </location>
</feature>
<evidence type="ECO:0000313" key="11">
    <source>
        <dbReference type="Proteomes" id="UP000273307"/>
    </source>
</evidence>
<dbReference type="GO" id="GO:0016020">
    <property type="term" value="C:membrane"/>
    <property type="evidence" value="ECO:0007669"/>
    <property type="project" value="UniProtKB-SubCell"/>
</dbReference>